<name>A0A2U3EEU0_PURLI</name>
<feature type="region of interest" description="Disordered" evidence="1">
    <location>
        <begin position="450"/>
        <end position="559"/>
    </location>
</feature>
<evidence type="ECO:0000313" key="2">
    <source>
        <dbReference type="EMBL" id="PWI72973.1"/>
    </source>
</evidence>
<feature type="region of interest" description="Disordered" evidence="1">
    <location>
        <begin position="74"/>
        <end position="106"/>
    </location>
</feature>
<dbReference type="AlphaFoldDB" id="A0A2U3EEU0"/>
<feature type="compositionally biased region" description="Polar residues" evidence="1">
    <location>
        <begin position="74"/>
        <end position="91"/>
    </location>
</feature>
<reference evidence="2 3" key="1">
    <citation type="journal article" date="2016" name="Front. Microbiol.">
        <title>Genome and transcriptome sequences reveal the specific parasitism of the nematophagous Purpureocillium lilacinum 36-1.</title>
        <authorList>
            <person name="Xie J."/>
            <person name="Li S."/>
            <person name="Mo C."/>
            <person name="Xiao X."/>
            <person name="Peng D."/>
            <person name="Wang G."/>
            <person name="Xiao Y."/>
        </authorList>
    </citation>
    <scope>NUCLEOTIDE SEQUENCE [LARGE SCALE GENOMIC DNA]</scope>
    <source>
        <strain evidence="2 3">36-1</strain>
    </source>
</reference>
<gene>
    <name evidence="2" type="ORF">PCL_09988</name>
</gene>
<evidence type="ECO:0000313" key="3">
    <source>
        <dbReference type="Proteomes" id="UP000245956"/>
    </source>
</evidence>
<dbReference type="Proteomes" id="UP000245956">
    <property type="component" value="Unassembled WGS sequence"/>
</dbReference>
<protein>
    <submittedName>
        <fullName evidence="2">Uncharacterized protein</fullName>
    </submittedName>
</protein>
<dbReference type="EMBL" id="LCWV01000005">
    <property type="protein sequence ID" value="PWI72973.1"/>
    <property type="molecule type" value="Genomic_DNA"/>
</dbReference>
<evidence type="ECO:0000256" key="1">
    <source>
        <dbReference type="SAM" id="MobiDB-lite"/>
    </source>
</evidence>
<sequence>MPAGQRQKVTHVQGPARRHGEGTHIKQRKARTARLAVEGVSREPLIVTTRGLSRQAAARSSGNALAKRLKTVAVTSPSASQTTRAQPQAPQNVCRGEHPTPDRPQSKLIGQVKSLYPKREGGARGFAGPRKHASVVHATVRCVDVGHSPAAGAAETPPCKEEAAGGEGRPWMTWDEVFLEVGGADGSHSGQRKGARVRELHGRQASLLAALWCAVRDQHASRLATPSPAPRRGQDRPPRPALEAKEMLHMRATRRRFCDEPRANLPRSATDDVPGQSLNAPPSVGHKHRALVLRPPRANRARAAVDLRLAVTVAGNRSHASTTSVSAGWRRHPWACRDECRVERRAATPGTEGSRRRGPSGQQSVWEWHSVTVPANKGRGDLTARGHGTKNLVGRSGSVRQSGRSCHRRRFCSRLIVGSCRAEQNSAEALEPQGREKCASYLAVMSLSATARGKQAPSGSRRANAATSHSHPRAWNPGKHDASSHQSAAGDHAGRSAVSTQPHPELGRARSRVLRPRPMGRQTNRRRWEGFDVRAGTDCTVHTRRTGGDSDRDKTGAME</sequence>
<feature type="compositionally biased region" description="Basic and acidic residues" evidence="1">
    <location>
        <begin position="95"/>
        <end position="105"/>
    </location>
</feature>
<accession>A0A2U3EEU0</accession>
<feature type="region of interest" description="Disordered" evidence="1">
    <location>
        <begin position="345"/>
        <end position="400"/>
    </location>
</feature>
<feature type="region of interest" description="Disordered" evidence="1">
    <location>
        <begin position="221"/>
        <end position="241"/>
    </location>
</feature>
<feature type="region of interest" description="Disordered" evidence="1">
    <location>
        <begin position="259"/>
        <end position="287"/>
    </location>
</feature>
<comment type="caution">
    <text evidence="2">The sequence shown here is derived from an EMBL/GenBank/DDBJ whole genome shotgun (WGS) entry which is preliminary data.</text>
</comment>
<feature type="compositionally biased region" description="Basic and acidic residues" evidence="1">
    <location>
        <begin position="232"/>
        <end position="241"/>
    </location>
</feature>
<feature type="compositionally biased region" description="Basic and acidic residues" evidence="1">
    <location>
        <begin position="546"/>
        <end position="559"/>
    </location>
</feature>
<feature type="region of interest" description="Disordered" evidence="1">
    <location>
        <begin position="1"/>
        <end position="31"/>
    </location>
</feature>
<organism evidence="2 3">
    <name type="scientific">Purpureocillium lilacinum</name>
    <name type="common">Paecilomyces lilacinus</name>
    <dbReference type="NCBI Taxonomy" id="33203"/>
    <lineage>
        <taxon>Eukaryota</taxon>
        <taxon>Fungi</taxon>
        <taxon>Dikarya</taxon>
        <taxon>Ascomycota</taxon>
        <taxon>Pezizomycotina</taxon>
        <taxon>Sordariomycetes</taxon>
        <taxon>Hypocreomycetidae</taxon>
        <taxon>Hypocreales</taxon>
        <taxon>Ophiocordycipitaceae</taxon>
        <taxon>Purpureocillium</taxon>
    </lineage>
</organism>
<proteinExistence type="predicted"/>